<name>A0ABP7A1Y1_9ACTN</name>
<organism evidence="1 2">
    <name type="scientific">Microlunatus ginsengisoli</name>
    <dbReference type="NCBI Taxonomy" id="363863"/>
    <lineage>
        <taxon>Bacteria</taxon>
        <taxon>Bacillati</taxon>
        <taxon>Actinomycetota</taxon>
        <taxon>Actinomycetes</taxon>
        <taxon>Propionibacteriales</taxon>
        <taxon>Propionibacteriaceae</taxon>
        <taxon>Microlunatus</taxon>
    </lineage>
</organism>
<evidence type="ECO:0000313" key="1">
    <source>
        <dbReference type="EMBL" id="GAA3623343.1"/>
    </source>
</evidence>
<dbReference type="Gene3D" id="3.40.50.1240">
    <property type="entry name" value="Phosphoglycerate mutase-like"/>
    <property type="match status" value="1"/>
</dbReference>
<gene>
    <name evidence="1" type="ORF">GCM10022236_27190</name>
</gene>
<comment type="caution">
    <text evidence="1">The sequence shown here is derived from an EMBL/GenBank/DDBJ whole genome shotgun (WGS) entry which is preliminary data.</text>
</comment>
<sequence>MAQRLLVIAHGRAGSAGDPVFGDRSPLAAGVTVGPVEGRFQRWVCGPETACGETALLLARGEEAHVIPELAGPDLGRWTGSTLSTIARQDPDGLRSWLTDPDAAPHGGESLSRTAVRVGAAVDDMDWPEGRTAVVVSPAVARLLALHAIGGTPALAFRLDVRFGGRFELSAAGRAGTGGSGAGGIGAGRGWRLLLG</sequence>
<proteinExistence type="predicted"/>
<dbReference type="SUPFAM" id="SSF53254">
    <property type="entry name" value="Phosphoglycerate mutase-like"/>
    <property type="match status" value="1"/>
</dbReference>
<dbReference type="Pfam" id="PF00300">
    <property type="entry name" value="His_Phos_1"/>
    <property type="match status" value="1"/>
</dbReference>
<dbReference type="InterPro" id="IPR029033">
    <property type="entry name" value="His_PPase_superfam"/>
</dbReference>
<dbReference type="EMBL" id="BAABAB010000017">
    <property type="protein sequence ID" value="GAA3623343.1"/>
    <property type="molecule type" value="Genomic_DNA"/>
</dbReference>
<protein>
    <submittedName>
        <fullName evidence="1">Histidine phosphatase family protein</fullName>
    </submittedName>
</protein>
<dbReference type="RefSeq" id="WP_344805351.1">
    <property type="nucleotide sequence ID" value="NZ_BAABAB010000017.1"/>
</dbReference>
<reference evidence="2" key="1">
    <citation type="journal article" date="2019" name="Int. J. Syst. Evol. Microbiol.">
        <title>The Global Catalogue of Microorganisms (GCM) 10K type strain sequencing project: providing services to taxonomists for standard genome sequencing and annotation.</title>
        <authorList>
            <consortium name="The Broad Institute Genomics Platform"/>
            <consortium name="The Broad Institute Genome Sequencing Center for Infectious Disease"/>
            <person name="Wu L."/>
            <person name="Ma J."/>
        </authorList>
    </citation>
    <scope>NUCLEOTIDE SEQUENCE [LARGE SCALE GENOMIC DNA]</scope>
    <source>
        <strain evidence="2">JCM 16929</strain>
    </source>
</reference>
<dbReference type="InterPro" id="IPR013078">
    <property type="entry name" value="His_Pase_superF_clade-1"/>
</dbReference>
<evidence type="ECO:0000313" key="2">
    <source>
        <dbReference type="Proteomes" id="UP001501490"/>
    </source>
</evidence>
<dbReference type="Proteomes" id="UP001501490">
    <property type="component" value="Unassembled WGS sequence"/>
</dbReference>
<keyword evidence="2" id="KW-1185">Reference proteome</keyword>
<accession>A0ABP7A1Y1</accession>